<dbReference type="InterPro" id="IPR027469">
    <property type="entry name" value="Cation_efflux_TMD_sf"/>
</dbReference>
<evidence type="ECO:0000256" key="3">
    <source>
        <dbReference type="ARBA" id="ARBA00022692"/>
    </source>
</evidence>
<sequence>MATSHKSIYGALVANVLIAITKFIAGAVTNSGSMISEGVHSMVDTVNELLLLLGIHQSKKPPDIRRPFGYGKELYFWSFIVSILIFGLGGGISIYQGYMHIRHPENLGDPFWNYIVLGTSIIFEGTSLIIAIKEFNKVRGKQSWWEAVVRSKDPSNFLVLFEDSAAVAGLFVVMIFMYLSHAFNKPFLDGVASVIVGLLLVGVSLVLARESRSLLMGEGIAPTTQEKIIALTEKDEAVLKVLNIVSDYRSPEEVLLLLIVAFKADLDTGEINEAIARIREEIKEEFKLVRYVIIQPEFYEEKKEKAALDEQLPLF</sequence>
<feature type="transmembrane region" description="Helical" evidence="6">
    <location>
        <begin position="157"/>
        <end position="179"/>
    </location>
</feature>
<dbReference type="SUPFAM" id="SSF161111">
    <property type="entry name" value="Cation efflux protein transmembrane domain-like"/>
    <property type="match status" value="1"/>
</dbReference>
<evidence type="ECO:0000256" key="1">
    <source>
        <dbReference type="ARBA" id="ARBA00004141"/>
    </source>
</evidence>
<organism evidence="8 9">
    <name type="scientific">Ilyomonas limi</name>
    <dbReference type="NCBI Taxonomy" id="2575867"/>
    <lineage>
        <taxon>Bacteria</taxon>
        <taxon>Pseudomonadati</taxon>
        <taxon>Bacteroidota</taxon>
        <taxon>Chitinophagia</taxon>
        <taxon>Chitinophagales</taxon>
        <taxon>Chitinophagaceae</taxon>
        <taxon>Ilyomonas</taxon>
    </lineage>
</organism>
<keyword evidence="2" id="KW-0813">Transport</keyword>
<proteinExistence type="predicted"/>
<accession>A0A4U3L4W6</accession>
<dbReference type="AlphaFoldDB" id="A0A4U3L4W6"/>
<dbReference type="Gene3D" id="1.20.1510.10">
    <property type="entry name" value="Cation efflux protein transmembrane domain"/>
    <property type="match status" value="1"/>
</dbReference>
<dbReference type="InterPro" id="IPR040177">
    <property type="entry name" value="SLC30A9"/>
</dbReference>
<keyword evidence="3 6" id="KW-0812">Transmembrane</keyword>
<keyword evidence="4 6" id="KW-1133">Transmembrane helix</keyword>
<dbReference type="PANTHER" id="PTHR13414:SF9">
    <property type="entry name" value="PROTON-COUPLED ZINC ANTIPORTER SLC30A9, MITOCHONDRIAL"/>
    <property type="match status" value="1"/>
</dbReference>
<evidence type="ECO:0000259" key="7">
    <source>
        <dbReference type="Pfam" id="PF01545"/>
    </source>
</evidence>
<dbReference type="GO" id="GO:0006829">
    <property type="term" value="P:zinc ion transport"/>
    <property type="evidence" value="ECO:0007669"/>
    <property type="project" value="InterPro"/>
</dbReference>
<dbReference type="InterPro" id="IPR002524">
    <property type="entry name" value="Cation_efflux"/>
</dbReference>
<evidence type="ECO:0000256" key="6">
    <source>
        <dbReference type="SAM" id="Phobius"/>
    </source>
</evidence>
<dbReference type="EMBL" id="SZQL01000003">
    <property type="protein sequence ID" value="TKK70241.1"/>
    <property type="molecule type" value="Genomic_DNA"/>
</dbReference>
<evidence type="ECO:0000256" key="5">
    <source>
        <dbReference type="ARBA" id="ARBA00023136"/>
    </source>
</evidence>
<comment type="subcellular location">
    <subcellularLocation>
        <location evidence="1">Membrane</location>
        <topology evidence="1">Multi-pass membrane protein</topology>
    </subcellularLocation>
</comment>
<feature type="transmembrane region" description="Helical" evidence="6">
    <location>
        <begin position="7"/>
        <end position="28"/>
    </location>
</feature>
<evidence type="ECO:0000313" key="9">
    <source>
        <dbReference type="Proteomes" id="UP000305848"/>
    </source>
</evidence>
<feature type="transmembrane region" description="Helical" evidence="6">
    <location>
        <begin position="111"/>
        <end position="132"/>
    </location>
</feature>
<keyword evidence="5 6" id="KW-0472">Membrane</keyword>
<evidence type="ECO:0000313" key="8">
    <source>
        <dbReference type="EMBL" id="TKK70241.1"/>
    </source>
</evidence>
<evidence type="ECO:0000256" key="4">
    <source>
        <dbReference type="ARBA" id="ARBA00022989"/>
    </source>
</evidence>
<comment type="caution">
    <text evidence="8">The sequence shown here is derived from an EMBL/GenBank/DDBJ whole genome shotgun (WGS) entry which is preliminary data.</text>
</comment>
<dbReference type="Proteomes" id="UP000305848">
    <property type="component" value="Unassembled WGS sequence"/>
</dbReference>
<dbReference type="InterPro" id="IPR058533">
    <property type="entry name" value="Cation_efflux_TM"/>
</dbReference>
<evidence type="ECO:0000256" key="2">
    <source>
        <dbReference type="ARBA" id="ARBA00022448"/>
    </source>
</evidence>
<name>A0A4U3L4W6_9BACT</name>
<gene>
    <name evidence="8" type="ORF">FC093_05700</name>
</gene>
<protein>
    <submittedName>
        <fullName evidence="8">Cation diffusion facilitator family transporter</fullName>
    </submittedName>
</protein>
<dbReference type="NCBIfam" id="TIGR01297">
    <property type="entry name" value="CDF"/>
    <property type="match status" value="1"/>
</dbReference>
<dbReference type="GO" id="GO:0008324">
    <property type="term" value="F:monoatomic cation transmembrane transporter activity"/>
    <property type="evidence" value="ECO:0007669"/>
    <property type="project" value="InterPro"/>
</dbReference>
<keyword evidence="9" id="KW-1185">Reference proteome</keyword>
<reference evidence="8 9" key="1">
    <citation type="submission" date="2019-05" db="EMBL/GenBank/DDBJ databases">
        <title>Panacibacter sp. strain 17mud1-8 Genome sequencing and assembly.</title>
        <authorList>
            <person name="Chhetri G."/>
        </authorList>
    </citation>
    <scope>NUCLEOTIDE SEQUENCE [LARGE SCALE GENOMIC DNA]</scope>
    <source>
        <strain evidence="8 9">17mud1-8</strain>
    </source>
</reference>
<feature type="domain" description="Cation efflux protein transmembrane" evidence="7">
    <location>
        <begin position="11"/>
        <end position="216"/>
    </location>
</feature>
<dbReference type="OrthoDB" id="9806522at2"/>
<dbReference type="GO" id="GO:0016020">
    <property type="term" value="C:membrane"/>
    <property type="evidence" value="ECO:0007669"/>
    <property type="project" value="UniProtKB-SubCell"/>
</dbReference>
<feature type="transmembrane region" description="Helical" evidence="6">
    <location>
        <begin position="191"/>
        <end position="208"/>
    </location>
</feature>
<dbReference type="PANTHER" id="PTHR13414">
    <property type="entry name" value="HUEL-CATION TRANSPORTER"/>
    <property type="match status" value="1"/>
</dbReference>
<dbReference type="Pfam" id="PF01545">
    <property type="entry name" value="Cation_efflux"/>
    <property type="match status" value="1"/>
</dbReference>
<feature type="transmembrane region" description="Helical" evidence="6">
    <location>
        <begin position="74"/>
        <end position="99"/>
    </location>
</feature>
<dbReference type="RefSeq" id="WP_137260786.1">
    <property type="nucleotide sequence ID" value="NZ_SZQL01000003.1"/>
</dbReference>